<dbReference type="Pfam" id="PF04893">
    <property type="entry name" value="Yip1"/>
    <property type="match status" value="1"/>
</dbReference>
<comment type="subcellular location">
    <subcellularLocation>
        <location evidence="1">Membrane</location>
        <topology evidence="1">Multi-pass membrane protein</topology>
    </subcellularLocation>
</comment>
<reference evidence="7 8" key="1">
    <citation type="submission" date="2015-04" db="EMBL/GenBank/DDBJ databases">
        <authorList>
            <person name="Syromyatnikov M.Y."/>
            <person name="Popov V.N."/>
        </authorList>
    </citation>
    <scope>NUCLEOTIDE SEQUENCE [LARGE SCALE GENOMIC DNA]</scope>
    <source>
        <strain evidence="7 8">CECT 5292</strain>
    </source>
</reference>
<evidence type="ECO:0000256" key="2">
    <source>
        <dbReference type="ARBA" id="ARBA00022692"/>
    </source>
</evidence>
<gene>
    <name evidence="7" type="ORF">NIG5292_00405</name>
</gene>
<dbReference type="OrthoDB" id="7872013at2"/>
<proteinExistence type="predicted"/>
<accession>A0A0U1NI46</accession>
<evidence type="ECO:0000313" key="8">
    <source>
        <dbReference type="Proteomes" id="UP000048949"/>
    </source>
</evidence>
<feature type="transmembrane region" description="Helical" evidence="5">
    <location>
        <begin position="170"/>
        <end position="190"/>
    </location>
</feature>
<evidence type="ECO:0000313" key="7">
    <source>
        <dbReference type="EMBL" id="CRK74375.1"/>
    </source>
</evidence>
<keyword evidence="2 5" id="KW-0812">Transmembrane</keyword>
<feature type="transmembrane region" description="Helical" evidence="5">
    <location>
        <begin position="77"/>
        <end position="95"/>
    </location>
</feature>
<evidence type="ECO:0000256" key="1">
    <source>
        <dbReference type="ARBA" id="ARBA00004141"/>
    </source>
</evidence>
<feature type="transmembrane region" description="Helical" evidence="5">
    <location>
        <begin position="137"/>
        <end position="158"/>
    </location>
</feature>
<protein>
    <submittedName>
        <fullName evidence="7">Yip1 domain protein</fullName>
    </submittedName>
</protein>
<evidence type="ECO:0000259" key="6">
    <source>
        <dbReference type="Pfam" id="PF04893"/>
    </source>
</evidence>
<organism evidence="7 8">
    <name type="scientific">Nereida ignava</name>
    <dbReference type="NCBI Taxonomy" id="282199"/>
    <lineage>
        <taxon>Bacteria</taxon>
        <taxon>Pseudomonadati</taxon>
        <taxon>Pseudomonadota</taxon>
        <taxon>Alphaproteobacteria</taxon>
        <taxon>Rhodobacterales</taxon>
        <taxon>Roseobacteraceae</taxon>
        <taxon>Nereida</taxon>
    </lineage>
</organism>
<evidence type="ECO:0000256" key="5">
    <source>
        <dbReference type="SAM" id="Phobius"/>
    </source>
</evidence>
<dbReference type="AlphaFoldDB" id="A0A0U1NI46"/>
<name>A0A0U1NI46_9RHOB</name>
<dbReference type="GO" id="GO:0016020">
    <property type="term" value="C:membrane"/>
    <property type="evidence" value="ECO:0007669"/>
    <property type="project" value="UniProtKB-SubCell"/>
</dbReference>
<sequence>MSGFPDIATLFRVTLRDPKEGAFAALSLPIPRDAAMPIVLLVSILSTLLALIIQFVAPQQLPSGMEEIARPEPWLLAVRQFGQLMVLICAIYFGGRILDGRGGFKDVAVVLSWLQIYSIPFQLTVVLSAVFAPQLGAVLFMGVGAYLIYVMVGFIDIVHELGSMWKATKLLILVLVALALGFSLLLTLFATGA</sequence>
<dbReference type="RefSeq" id="WP_048597659.1">
    <property type="nucleotide sequence ID" value="NZ_CBFHGK010000006.1"/>
</dbReference>
<evidence type="ECO:0000256" key="4">
    <source>
        <dbReference type="ARBA" id="ARBA00023136"/>
    </source>
</evidence>
<keyword evidence="4 5" id="KW-0472">Membrane</keyword>
<keyword evidence="3 5" id="KW-1133">Transmembrane helix</keyword>
<dbReference type="InterPro" id="IPR006977">
    <property type="entry name" value="Yip1_dom"/>
</dbReference>
<feature type="transmembrane region" description="Helical" evidence="5">
    <location>
        <begin position="107"/>
        <end position="131"/>
    </location>
</feature>
<dbReference type="Proteomes" id="UP000048949">
    <property type="component" value="Unassembled WGS sequence"/>
</dbReference>
<feature type="transmembrane region" description="Helical" evidence="5">
    <location>
        <begin position="38"/>
        <end position="57"/>
    </location>
</feature>
<keyword evidence="8" id="KW-1185">Reference proteome</keyword>
<dbReference type="EMBL" id="CVQV01000002">
    <property type="protein sequence ID" value="CRK74375.1"/>
    <property type="molecule type" value="Genomic_DNA"/>
</dbReference>
<evidence type="ECO:0000256" key="3">
    <source>
        <dbReference type="ARBA" id="ARBA00022989"/>
    </source>
</evidence>
<dbReference type="STRING" id="282199.GCA_001049735_00405"/>
<feature type="domain" description="Yip1" evidence="6">
    <location>
        <begin position="15"/>
        <end position="184"/>
    </location>
</feature>